<gene>
    <name evidence="1" type="ORF">ACI1P1_07170</name>
</gene>
<dbReference type="EMBL" id="JBJURJ010000004">
    <property type="protein sequence ID" value="MFM9328059.1"/>
    <property type="molecule type" value="Genomic_DNA"/>
</dbReference>
<protein>
    <submittedName>
        <fullName evidence="1">HAD-IA family hydrolase</fullName>
    </submittedName>
</protein>
<organism evidence="1 2">
    <name type="scientific">Paenibacillus mesotrionivorans</name>
    <dbReference type="NCBI Taxonomy" id="3160968"/>
    <lineage>
        <taxon>Bacteria</taxon>
        <taxon>Bacillati</taxon>
        <taxon>Bacillota</taxon>
        <taxon>Bacilli</taxon>
        <taxon>Bacillales</taxon>
        <taxon>Paenibacillaceae</taxon>
        <taxon>Paenibacillus</taxon>
    </lineage>
</organism>
<evidence type="ECO:0000313" key="2">
    <source>
        <dbReference type="Proteomes" id="UP001631969"/>
    </source>
</evidence>
<evidence type="ECO:0000313" key="1">
    <source>
        <dbReference type="EMBL" id="MFM9328059.1"/>
    </source>
</evidence>
<comment type="caution">
    <text evidence="1">The sequence shown here is derived from an EMBL/GenBank/DDBJ whole genome shotgun (WGS) entry which is preliminary data.</text>
</comment>
<name>A0ACC7NVL1_9BACL</name>
<sequence>MKRTIQGILFDSGRVLNGPSTGNWWIPPRFFSIVNKKRYRSLDKALIAKAFQEASAYLSRQNRVRDMEEEFDLFLEFYWIFSQALPELELSEESIWLLATDMVYNGKKYRFFDDALELIPSLSRRYRLAVVSDAWPSLDHVFREAGLRQYFSSFVLSSEIGVTKPDGLIFTRALEALALQPDQAVLVDDNPANCEGARKMGIPSILLCRDWRLYWYHTFKTRDYPVVRNLQGVMRCIQAF</sequence>
<dbReference type="Proteomes" id="UP001631969">
    <property type="component" value="Unassembled WGS sequence"/>
</dbReference>
<keyword evidence="2" id="KW-1185">Reference proteome</keyword>
<accession>A0ACC7NVL1</accession>
<proteinExistence type="predicted"/>
<reference evidence="1" key="1">
    <citation type="submission" date="2024-12" db="EMBL/GenBank/DDBJ databases">
        <authorList>
            <person name="Wu N."/>
        </authorList>
    </citation>
    <scope>NUCLEOTIDE SEQUENCE</scope>
    <source>
        <strain evidence="1">P15</strain>
    </source>
</reference>
<keyword evidence="1" id="KW-0378">Hydrolase</keyword>